<gene>
    <name evidence="1" type="ORF">LXM24_04135</name>
</gene>
<dbReference type="EMBL" id="JAJTTA010000002">
    <property type="protein sequence ID" value="MCF0039264.1"/>
    <property type="molecule type" value="Genomic_DNA"/>
</dbReference>
<dbReference type="AlphaFoldDB" id="A0A9X1P5M4"/>
<name>A0A9X1P5M4_9BACT</name>
<dbReference type="RefSeq" id="WP_234611736.1">
    <property type="nucleotide sequence ID" value="NZ_CP098806.1"/>
</dbReference>
<accession>A0A9X1P5M4</accession>
<sequence>MKKYFTHFSYFAVLLLLLFACKSAEKSLKKGNFDDSVIRAADKLKSNPGHTASIDILKQAYPLALEQHLNDIKQNKESEDLFRWEAELQSYEKLNRLFLVLDQCGSCAKVVDAKRFAQEEKMARHNAANVRYKEAQTLLAIGDRESARKAYEHFEVVNNILPNFNDVRERLDLAYEIASFKVVVEQVLVTSRTYQLSNEYFQERVNEYLQTNKRLNKFVRFYMPEEAANLKIQPDHIIKLQFDDFVVGNTLVEKNTKVVISKDSVKVGEKQVGRSKTPIYDKVTAKFTQNRKTVLSAGLLDMQIMDFKTKRVVTQEKFNGEYNWMCEWAHFNGDERALTAAQLRQCKSQELLPPAPQQLFIEFSKPIYERLTSKLQTYYAKY</sequence>
<reference evidence="1" key="1">
    <citation type="submission" date="2021-12" db="EMBL/GenBank/DDBJ databases">
        <title>Novel species in genus Dyadobacter.</title>
        <authorList>
            <person name="Ma C."/>
        </authorList>
    </citation>
    <scope>NUCLEOTIDE SEQUENCE</scope>
    <source>
        <strain evidence="1">CY399</strain>
    </source>
</reference>
<dbReference type="PROSITE" id="PS51257">
    <property type="entry name" value="PROKAR_LIPOPROTEIN"/>
    <property type="match status" value="1"/>
</dbReference>
<dbReference type="Proteomes" id="UP001139700">
    <property type="component" value="Unassembled WGS sequence"/>
</dbReference>
<evidence type="ECO:0000313" key="1">
    <source>
        <dbReference type="EMBL" id="MCF0039264.1"/>
    </source>
</evidence>
<proteinExistence type="predicted"/>
<evidence type="ECO:0000313" key="2">
    <source>
        <dbReference type="Proteomes" id="UP001139700"/>
    </source>
</evidence>
<keyword evidence="2" id="KW-1185">Reference proteome</keyword>
<evidence type="ECO:0008006" key="3">
    <source>
        <dbReference type="Google" id="ProtNLM"/>
    </source>
</evidence>
<comment type="caution">
    <text evidence="1">The sequence shown here is derived from an EMBL/GenBank/DDBJ whole genome shotgun (WGS) entry which is preliminary data.</text>
</comment>
<organism evidence="1 2">
    <name type="scientific">Dyadobacter fanqingshengii</name>
    <dbReference type="NCBI Taxonomy" id="2906443"/>
    <lineage>
        <taxon>Bacteria</taxon>
        <taxon>Pseudomonadati</taxon>
        <taxon>Bacteroidota</taxon>
        <taxon>Cytophagia</taxon>
        <taxon>Cytophagales</taxon>
        <taxon>Spirosomataceae</taxon>
        <taxon>Dyadobacter</taxon>
    </lineage>
</organism>
<protein>
    <recommendedName>
        <fullName evidence="3">Lipoprotein</fullName>
    </recommendedName>
</protein>